<evidence type="ECO:0000256" key="3">
    <source>
        <dbReference type="ARBA" id="ARBA00023163"/>
    </source>
</evidence>
<protein>
    <submittedName>
        <fullName evidence="5">AraC family transcriptional regulator</fullName>
    </submittedName>
</protein>
<dbReference type="Gene3D" id="1.10.10.60">
    <property type="entry name" value="Homeodomain-like"/>
    <property type="match status" value="2"/>
</dbReference>
<dbReference type="SMART" id="SM00342">
    <property type="entry name" value="HTH_ARAC"/>
    <property type="match status" value="1"/>
</dbReference>
<dbReference type="OrthoDB" id="345364at2"/>
<dbReference type="Proteomes" id="UP000179524">
    <property type="component" value="Unassembled WGS sequence"/>
</dbReference>
<dbReference type="PROSITE" id="PS01124">
    <property type="entry name" value="HTH_ARAC_FAMILY_2"/>
    <property type="match status" value="1"/>
</dbReference>
<evidence type="ECO:0000256" key="2">
    <source>
        <dbReference type="ARBA" id="ARBA00023125"/>
    </source>
</evidence>
<dbReference type="Pfam" id="PF12833">
    <property type="entry name" value="HTH_18"/>
    <property type="match status" value="1"/>
</dbReference>
<keyword evidence="6" id="KW-1185">Reference proteome</keyword>
<dbReference type="InterPro" id="IPR009057">
    <property type="entry name" value="Homeodomain-like_sf"/>
</dbReference>
<dbReference type="InterPro" id="IPR003313">
    <property type="entry name" value="AraC-bd"/>
</dbReference>
<dbReference type="PANTHER" id="PTHR43280">
    <property type="entry name" value="ARAC-FAMILY TRANSCRIPTIONAL REGULATOR"/>
    <property type="match status" value="1"/>
</dbReference>
<keyword evidence="2" id="KW-0238">DNA-binding</keyword>
<dbReference type="SUPFAM" id="SSF46689">
    <property type="entry name" value="Homeodomain-like"/>
    <property type="match status" value="2"/>
</dbReference>
<comment type="caution">
    <text evidence="5">The sequence shown here is derived from an EMBL/GenBank/DDBJ whole genome shotgun (WGS) entry which is preliminary data.</text>
</comment>
<evidence type="ECO:0000256" key="1">
    <source>
        <dbReference type="ARBA" id="ARBA00023015"/>
    </source>
</evidence>
<evidence type="ECO:0000259" key="4">
    <source>
        <dbReference type="PROSITE" id="PS01124"/>
    </source>
</evidence>
<reference evidence="5 6" key="1">
    <citation type="submission" date="2016-10" db="EMBL/GenBank/DDBJ databases">
        <title>Draft genome sequences of four alkaliphilic bacteria belonging to the Anaerobacillus genus.</title>
        <authorList>
            <person name="Bassil N.M."/>
            <person name="Lloyd J.R."/>
        </authorList>
    </citation>
    <scope>NUCLEOTIDE SEQUENCE [LARGE SCALE GENOMIC DNA]</scope>
    <source>
        <strain evidence="5 6">DSM 18345</strain>
    </source>
</reference>
<keyword evidence="3" id="KW-0804">Transcription</keyword>
<proteinExistence type="predicted"/>
<dbReference type="Pfam" id="PF02311">
    <property type="entry name" value="AraC_binding"/>
    <property type="match status" value="1"/>
</dbReference>
<name>A0A1S2LYR9_9BACI</name>
<dbReference type="RefSeq" id="WP_071308222.1">
    <property type="nucleotide sequence ID" value="NZ_MLQR01000001.1"/>
</dbReference>
<dbReference type="AlphaFoldDB" id="A0A1S2LYR9"/>
<keyword evidence="1" id="KW-0805">Transcription regulation</keyword>
<sequence>MTVHIGFCGYSHHTKGYSSQEDKSGLSGYLFRLQTEGICEIALNKKKLIFNKGGLLLAKPGDLYEIHIEGNQNSGDYNLFCEGAWIDEWWNRSSKPTASQINLDDKVLTLWRHLTIEERRPISERNKELSSYLLKALCLSLERAINETASTESRPYPVTRMMRYIEEHATNVFKVEDVAQYAGLSVSRAVHLFKSSTGKTIVEYAQEIRLSTAINQMKYTSMTLEHIADNCGFGTYAYFHRVFKKKYGVAPGEYRKQE</sequence>
<dbReference type="EMBL" id="MLQR01000001">
    <property type="protein sequence ID" value="OIJ17496.1"/>
    <property type="molecule type" value="Genomic_DNA"/>
</dbReference>
<dbReference type="InterPro" id="IPR037923">
    <property type="entry name" value="HTH-like"/>
</dbReference>
<dbReference type="InterPro" id="IPR018060">
    <property type="entry name" value="HTH_AraC"/>
</dbReference>
<organism evidence="5 6">
    <name type="scientific">Anaerobacillus alkalilacustris</name>
    <dbReference type="NCBI Taxonomy" id="393763"/>
    <lineage>
        <taxon>Bacteria</taxon>
        <taxon>Bacillati</taxon>
        <taxon>Bacillota</taxon>
        <taxon>Bacilli</taxon>
        <taxon>Bacillales</taxon>
        <taxon>Bacillaceae</taxon>
        <taxon>Anaerobacillus</taxon>
    </lineage>
</organism>
<feature type="domain" description="HTH araC/xylS-type" evidence="4">
    <location>
        <begin position="159"/>
        <end position="257"/>
    </location>
</feature>
<accession>A0A1S2LYR9</accession>
<dbReference type="PRINTS" id="PR00032">
    <property type="entry name" value="HTHARAC"/>
</dbReference>
<dbReference type="GO" id="GO:0043565">
    <property type="term" value="F:sequence-specific DNA binding"/>
    <property type="evidence" value="ECO:0007669"/>
    <property type="project" value="InterPro"/>
</dbReference>
<dbReference type="InterPro" id="IPR020449">
    <property type="entry name" value="Tscrpt_reg_AraC-type_HTH"/>
</dbReference>
<gene>
    <name evidence="5" type="ORF">BKP37_03110</name>
</gene>
<dbReference type="PANTHER" id="PTHR43280:SF2">
    <property type="entry name" value="HTH-TYPE TRANSCRIPTIONAL REGULATOR EXSA"/>
    <property type="match status" value="1"/>
</dbReference>
<evidence type="ECO:0000313" key="6">
    <source>
        <dbReference type="Proteomes" id="UP000179524"/>
    </source>
</evidence>
<dbReference type="SUPFAM" id="SSF51215">
    <property type="entry name" value="Regulatory protein AraC"/>
    <property type="match status" value="1"/>
</dbReference>
<evidence type="ECO:0000313" key="5">
    <source>
        <dbReference type="EMBL" id="OIJ17496.1"/>
    </source>
</evidence>
<dbReference type="GO" id="GO:0003700">
    <property type="term" value="F:DNA-binding transcription factor activity"/>
    <property type="evidence" value="ECO:0007669"/>
    <property type="project" value="InterPro"/>
</dbReference>